<comment type="similarity">
    <text evidence="1">Belongs to the low molecular weight phosphotyrosine protein phosphatase family.</text>
</comment>
<dbReference type="InterPro" id="IPR036196">
    <property type="entry name" value="Ptyr_pPase_sf"/>
</dbReference>
<dbReference type="STRING" id="126156.SAMN05421670_0405"/>
<evidence type="ECO:0000256" key="1">
    <source>
        <dbReference type="ARBA" id="ARBA00011063"/>
    </source>
</evidence>
<evidence type="ECO:0000313" key="7">
    <source>
        <dbReference type="Proteomes" id="UP000198734"/>
    </source>
</evidence>
<organism evidence="6 7">
    <name type="scientific">Psychrobacillus psychrotolerans</name>
    <dbReference type="NCBI Taxonomy" id="126156"/>
    <lineage>
        <taxon>Bacteria</taxon>
        <taxon>Bacillati</taxon>
        <taxon>Bacillota</taxon>
        <taxon>Bacilli</taxon>
        <taxon>Bacillales</taxon>
        <taxon>Bacillaceae</taxon>
        <taxon>Psychrobacillus</taxon>
    </lineage>
</organism>
<dbReference type="OrthoDB" id="9784339at2"/>
<evidence type="ECO:0000256" key="2">
    <source>
        <dbReference type="ARBA" id="ARBA00022801"/>
    </source>
</evidence>
<proteinExistence type="inferred from homology"/>
<dbReference type="SMART" id="SM00226">
    <property type="entry name" value="LMWPc"/>
    <property type="match status" value="1"/>
</dbReference>
<feature type="active site" description="Nucleophile" evidence="4">
    <location>
        <position position="7"/>
    </location>
</feature>
<dbReference type="RefSeq" id="WP_093538722.1">
    <property type="nucleotide sequence ID" value="NZ_CP183885.1"/>
</dbReference>
<evidence type="ECO:0000256" key="3">
    <source>
        <dbReference type="ARBA" id="ARBA00022912"/>
    </source>
</evidence>
<accession>A0A1I6BE79</accession>
<dbReference type="InterPro" id="IPR023485">
    <property type="entry name" value="Ptyr_pPase"/>
</dbReference>
<evidence type="ECO:0000313" key="6">
    <source>
        <dbReference type="EMBL" id="SFQ79077.1"/>
    </source>
</evidence>
<protein>
    <submittedName>
        <fullName evidence="6">Protein-tyrosine phosphatase</fullName>
    </submittedName>
</protein>
<feature type="active site" description="Nucleophile" evidence="4">
    <location>
        <position position="13"/>
    </location>
</feature>
<dbReference type="AlphaFoldDB" id="A0A1I6BE79"/>
<keyword evidence="3" id="KW-0904">Protein phosphatase</keyword>
<evidence type="ECO:0000259" key="5">
    <source>
        <dbReference type="SMART" id="SM00226"/>
    </source>
</evidence>
<dbReference type="CDD" id="cd16344">
    <property type="entry name" value="LMWPAP"/>
    <property type="match status" value="1"/>
</dbReference>
<dbReference type="Proteomes" id="UP000198734">
    <property type="component" value="Unassembled WGS sequence"/>
</dbReference>
<dbReference type="Pfam" id="PF01451">
    <property type="entry name" value="LMWPc"/>
    <property type="match status" value="1"/>
</dbReference>
<dbReference type="PANTHER" id="PTHR11717:SF31">
    <property type="entry name" value="LOW MOLECULAR WEIGHT PROTEIN-TYROSINE-PHOSPHATASE ETP-RELATED"/>
    <property type="match status" value="1"/>
</dbReference>
<gene>
    <name evidence="6" type="ORF">SAMN05421670_0405</name>
</gene>
<keyword evidence="7" id="KW-1185">Reference proteome</keyword>
<feature type="active site" description="Proton donor" evidence="4">
    <location>
        <position position="116"/>
    </location>
</feature>
<name>A0A1I6BE79_9BACI</name>
<dbReference type="SUPFAM" id="SSF52788">
    <property type="entry name" value="Phosphotyrosine protein phosphatases I"/>
    <property type="match status" value="1"/>
</dbReference>
<dbReference type="EMBL" id="FOXU01000014">
    <property type="protein sequence ID" value="SFQ79077.1"/>
    <property type="molecule type" value="Genomic_DNA"/>
</dbReference>
<keyword evidence="2" id="KW-0378">Hydrolase</keyword>
<evidence type="ECO:0000256" key="4">
    <source>
        <dbReference type="PIRSR" id="PIRSR617867-1"/>
    </source>
</evidence>
<dbReference type="PANTHER" id="PTHR11717">
    <property type="entry name" value="LOW MOLECULAR WEIGHT PROTEIN TYROSINE PHOSPHATASE"/>
    <property type="match status" value="1"/>
</dbReference>
<dbReference type="GO" id="GO:0004725">
    <property type="term" value="F:protein tyrosine phosphatase activity"/>
    <property type="evidence" value="ECO:0007669"/>
    <property type="project" value="InterPro"/>
</dbReference>
<sequence length="148" mass="16422">MNILFVCTGNTCRSPIAEALLKSRNIDGLQVRSAGIYASEGGPISRNSQLVLEQQMIPFAHSSTSVDETLIDWADLILTMTASHKHAIILGFPHAISKIYMYKEFVTPDDIKDVSDPYGGDLFTYESTFHELQVLTDGLVNKLQGEMR</sequence>
<dbReference type="Gene3D" id="3.40.50.2300">
    <property type="match status" value="1"/>
</dbReference>
<feature type="domain" description="Phosphotyrosine protein phosphatase I" evidence="5">
    <location>
        <begin position="1"/>
        <end position="142"/>
    </location>
</feature>
<dbReference type="InterPro" id="IPR050438">
    <property type="entry name" value="LMW_PTPase"/>
</dbReference>
<dbReference type="InterPro" id="IPR017867">
    <property type="entry name" value="Tyr_phospatase_low_mol_wt"/>
</dbReference>
<reference evidence="7" key="1">
    <citation type="submission" date="2016-10" db="EMBL/GenBank/DDBJ databases">
        <authorList>
            <person name="Varghese N."/>
            <person name="Submissions S."/>
        </authorList>
    </citation>
    <scope>NUCLEOTIDE SEQUENCE [LARGE SCALE GENOMIC DNA]</scope>
    <source>
        <strain evidence="7">DSM 11706</strain>
    </source>
</reference>
<dbReference type="PRINTS" id="PR00719">
    <property type="entry name" value="LMWPTPASE"/>
</dbReference>